<dbReference type="RefSeq" id="WP_073784399.1">
    <property type="nucleotide sequence ID" value="NZ_JAPEPH010000001.1"/>
</dbReference>
<evidence type="ECO:0000313" key="1">
    <source>
        <dbReference type="EMBL" id="OKH96229.1"/>
    </source>
</evidence>
<protein>
    <submittedName>
        <fullName evidence="1">Uncharacterized protein</fullName>
    </submittedName>
</protein>
<sequence length="97" mass="10579">MPQPDTFLAVCGNTHLYPGARCRLQGLPDPQTFADRPRPVDVLLRFSDSVTTDAELRTDGPADAVLAVPAYTTGAGTQIEGCTWLVRDFVRTGTRWS</sequence>
<name>A0A1Q4VEI1_9ACTN</name>
<dbReference type="EMBL" id="LFBV01000001">
    <property type="protein sequence ID" value="OKH96229.1"/>
    <property type="molecule type" value="Genomic_DNA"/>
</dbReference>
<organism evidence="1 2">
    <name type="scientific">Streptomyces uncialis</name>
    <dbReference type="NCBI Taxonomy" id="1048205"/>
    <lineage>
        <taxon>Bacteria</taxon>
        <taxon>Bacillati</taxon>
        <taxon>Actinomycetota</taxon>
        <taxon>Actinomycetes</taxon>
        <taxon>Kitasatosporales</taxon>
        <taxon>Streptomycetaceae</taxon>
        <taxon>Streptomyces</taxon>
    </lineage>
</organism>
<reference evidence="1 2" key="1">
    <citation type="submission" date="2015-06" db="EMBL/GenBank/DDBJ databases">
        <title>Cloning and characterization of the uncialamcin biosynthetic gene cluster.</title>
        <authorList>
            <person name="Yan X."/>
            <person name="Huang T."/>
            <person name="Ge H."/>
            <person name="Shen B."/>
        </authorList>
    </citation>
    <scope>NUCLEOTIDE SEQUENCE [LARGE SCALE GENOMIC DNA]</scope>
    <source>
        <strain evidence="1 2">DCA2648</strain>
    </source>
</reference>
<comment type="caution">
    <text evidence="1">The sequence shown here is derived from an EMBL/GenBank/DDBJ whole genome shotgun (WGS) entry which is preliminary data.</text>
</comment>
<dbReference type="AlphaFoldDB" id="A0A1Q4VEI1"/>
<proteinExistence type="predicted"/>
<evidence type="ECO:0000313" key="2">
    <source>
        <dbReference type="Proteomes" id="UP000186455"/>
    </source>
</evidence>
<accession>A0A1Q4VEI1</accession>
<dbReference type="Proteomes" id="UP000186455">
    <property type="component" value="Unassembled WGS sequence"/>
</dbReference>
<keyword evidence="2" id="KW-1185">Reference proteome</keyword>
<gene>
    <name evidence="1" type="ORF">AB852_06220</name>
</gene>